<reference evidence="16" key="2">
    <citation type="submission" date="2017-08" db="EMBL/GenBank/DDBJ databases">
        <authorList>
            <person name="Brisse S."/>
        </authorList>
    </citation>
    <scope>NUCLEOTIDE SEQUENCE [LARGE SCALE GENOMIC DNA]</scope>
    <source>
        <strain evidence="16">06D021</strain>
    </source>
</reference>
<feature type="transmembrane region" description="Helical" evidence="10">
    <location>
        <begin position="199"/>
        <end position="219"/>
    </location>
</feature>
<evidence type="ECO:0000256" key="3">
    <source>
        <dbReference type="ARBA" id="ARBA00022448"/>
    </source>
</evidence>
<keyword evidence="3 10" id="KW-0813">Transport</keyword>
<dbReference type="PROSITE" id="PS50928">
    <property type="entry name" value="ABC_TM1"/>
    <property type="match status" value="1"/>
</dbReference>
<dbReference type="InterPro" id="IPR043429">
    <property type="entry name" value="ArtM/GltK/GlnP/TcyL/YhdX-like"/>
</dbReference>
<feature type="transmembrane region" description="Helical" evidence="10">
    <location>
        <begin position="95"/>
        <end position="115"/>
    </location>
</feature>
<dbReference type="SUPFAM" id="SSF161098">
    <property type="entry name" value="MetI-like"/>
    <property type="match status" value="1"/>
</dbReference>
<feature type="domain" description="ABC transmembrane type-1" evidence="11">
    <location>
        <begin position="23"/>
        <end position="218"/>
    </location>
</feature>
<keyword evidence="7" id="KW-0029">Amino-acid transport</keyword>
<sequence length="232" mass="25429">MNNNPLFSWQDIAGILPKLLENLPVTLGIALASLLLGLTIALPIVVLQFSRIKPLRAAANGYTDILRGAPLALLILLFFFGGKLILTALSLPPLLISDTTFAILSISVSISPYFAEMMRSAWGAVDSGQKEAITSLNIPWHTGLLRIIFPQGFIIAVPVFGNLLINLVKMTSLVNIIGIVDVFGRAQKISQNSYGAKQVAAFISVIIVYWVLNSFILYLTTRIEKKYQFLLE</sequence>
<dbReference type="EMBL" id="JABXRN010000001">
    <property type="protein sequence ID" value="MBA8126621.1"/>
    <property type="molecule type" value="Genomic_DNA"/>
</dbReference>
<evidence type="ECO:0000256" key="1">
    <source>
        <dbReference type="ARBA" id="ARBA00004429"/>
    </source>
</evidence>
<evidence type="ECO:0000256" key="6">
    <source>
        <dbReference type="ARBA" id="ARBA00022692"/>
    </source>
</evidence>
<evidence type="ECO:0000256" key="5">
    <source>
        <dbReference type="ARBA" id="ARBA00022519"/>
    </source>
</evidence>
<keyword evidence="5" id="KW-0997">Cell inner membrane</keyword>
<keyword evidence="6 10" id="KW-0812">Transmembrane</keyword>
<dbReference type="CDD" id="cd06261">
    <property type="entry name" value="TM_PBP2"/>
    <property type="match status" value="1"/>
</dbReference>
<dbReference type="RefSeq" id="WP_024358098.1">
    <property type="nucleotide sequence ID" value="NZ_CABGKM010000005.1"/>
</dbReference>
<dbReference type="Proteomes" id="UP000220639">
    <property type="component" value="Unassembled WGS sequence"/>
</dbReference>
<dbReference type="PANTHER" id="PTHR30614">
    <property type="entry name" value="MEMBRANE COMPONENT OF AMINO ACID ABC TRANSPORTER"/>
    <property type="match status" value="1"/>
</dbReference>
<organism evidence="14 16">
    <name type="scientific">Klebsiella grimontii</name>
    <dbReference type="NCBI Taxonomy" id="2058152"/>
    <lineage>
        <taxon>Bacteria</taxon>
        <taxon>Pseudomonadati</taxon>
        <taxon>Pseudomonadota</taxon>
        <taxon>Gammaproteobacteria</taxon>
        <taxon>Enterobacterales</taxon>
        <taxon>Enterobacteriaceae</taxon>
        <taxon>Klebsiella/Raoultella group</taxon>
        <taxon>Klebsiella</taxon>
    </lineage>
</organism>
<dbReference type="PANTHER" id="PTHR30614:SF0">
    <property type="entry name" value="L-CYSTINE TRANSPORT SYSTEM PERMEASE PROTEIN TCYL"/>
    <property type="match status" value="1"/>
</dbReference>
<dbReference type="GO" id="GO:0022857">
    <property type="term" value="F:transmembrane transporter activity"/>
    <property type="evidence" value="ECO:0007669"/>
    <property type="project" value="InterPro"/>
</dbReference>
<reference evidence="18 19" key="4">
    <citation type="submission" date="2020-06" db="EMBL/GenBank/DDBJ databases">
        <title>REHAB project genomes.</title>
        <authorList>
            <person name="Shaw L.P."/>
        </authorList>
    </citation>
    <scope>NUCLEOTIDE SEQUENCE [LARGE SCALE GENOMIC DNA]</scope>
    <source>
        <strain evidence="12 19">RHBSTW-00092</strain>
        <strain evidence="18">RHBSTW-00555</strain>
    </source>
</reference>
<reference evidence="14" key="1">
    <citation type="submission" date="2017-08" db="EMBL/GenBank/DDBJ databases">
        <authorList>
            <person name="de Groot N.N."/>
        </authorList>
    </citation>
    <scope>NUCLEOTIDE SEQUENCE [LARGE SCALE GENOMIC DNA]</scope>
    <source>
        <strain evidence="14">06D021</strain>
    </source>
</reference>
<evidence type="ECO:0000256" key="4">
    <source>
        <dbReference type="ARBA" id="ARBA00022475"/>
    </source>
</evidence>
<proteinExistence type="inferred from homology"/>
<accession>A0A285B466</accession>
<dbReference type="InterPro" id="IPR035906">
    <property type="entry name" value="MetI-like_sf"/>
</dbReference>
<keyword evidence="4" id="KW-1003">Cell membrane</keyword>
<evidence type="ECO:0000256" key="9">
    <source>
        <dbReference type="ARBA" id="ARBA00023136"/>
    </source>
</evidence>
<dbReference type="InterPro" id="IPR010065">
    <property type="entry name" value="AA_ABC_transptr_permease_3TM"/>
</dbReference>
<evidence type="ECO:0000256" key="8">
    <source>
        <dbReference type="ARBA" id="ARBA00022989"/>
    </source>
</evidence>
<feature type="transmembrane region" description="Helical" evidence="10">
    <location>
        <begin position="25"/>
        <end position="47"/>
    </location>
</feature>
<reference evidence="13" key="5">
    <citation type="journal article" date="2021" name="Microb. Genom.">
        <title>A genomic epidemiological study shows that prevalence of antimicrobial resistance in Enterobacterales is associated with the livestock host, as well as antimicrobial usage.</title>
        <authorList>
            <person name="AbuOun M."/>
            <person name="Jones H."/>
            <person name="Stubberfield E."/>
            <person name="Gilson D."/>
            <person name="Shaw L.P."/>
            <person name="Hubbard A.T.M."/>
            <person name="Chau K.K."/>
            <person name="Sebra R."/>
            <person name="Peto T.E.A."/>
            <person name="Crook D.W."/>
            <person name="Read D.S."/>
            <person name="Gweon H.S."/>
            <person name="Walker A.S."/>
            <person name="Stoesser N."/>
            <person name="Smith R.P."/>
            <person name="Anjum M.F."/>
            <person name="On Behalf Of The Rehab Consortium."/>
        </authorList>
    </citation>
    <scope>NUCLEOTIDE SEQUENCE</scope>
    <source>
        <strain evidence="13">RHBSTW-00555</strain>
    </source>
</reference>
<evidence type="ECO:0000313" key="15">
    <source>
        <dbReference type="EMBL" id="STW06965.1"/>
    </source>
</evidence>
<evidence type="ECO:0000313" key="17">
    <source>
        <dbReference type="Proteomes" id="UP000254571"/>
    </source>
</evidence>
<dbReference type="GO" id="GO:0006865">
    <property type="term" value="P:amino acid transport"/>
    <property type="evidence" value="ECO:0007669"/>
    <property type="project" value="UniProtKB-KW"/>
</dbReference>
<dbReference type="GeneID" id="97395284"/>
<dbReference type="Proteomes" id="UP000557483">
    <property type="component" value="Unassembled WGS sequence"/>
</dbReference>
<dbReference type="EMBL" id="CP055315">
    <property type="protein sequence ID" value="QLO52519.1"/>
    <property type="molecule type" value="Genomic_DNA"/>
</dbReference>
<reference evidence="15 17" key="3">
    <citation type="submission" date="2018-06" db="EMBL/GenBank/DDBJ databases">
        <authorList>
            <consortium name="Pathogen Informatics"/>
            <person name="Doyle S."/>
        </authorList>
    </citation>
    <scope>NUCLEOTIDE SEQUENCE [LARGE SCALE GENOMIC DNA]</scope>
    <source>
        <strain evidence="15 17">NCTC9149</strain>
    </source>
</reference>
<name>A0A285B466_9ENTR</name>
<evidence type="ECO:0000313" key="16">
    <source>
        <dbReference type="Proteomes" id="UP000220639"/>
    </source>
</evidence>
<feature type="transmembrane region" description="Helical" evidence="10">
    <location>
        <begin position="144"/>
        <end position="165"/>
    </location>
</feature>
<evidence type="ECO:0000256" key="7">
    <source>
        <dbReference type="ARBA" id="ARBA00022970"/>
    </source>
</evidence>
<evidence type="ECO:0000313" key="12">
    <source>
        <dbReference type="EMBL" id="MBA8126621.1"/>
    </source>
</evidence>
<dbReference type="EMBL" id="FZTC01000019">
    <property type="protein sequence ID" value="SNU35710.1"/>
    <property type="molecule type" value="Genomic_DNA"/>
</dbReference>
<dbReference type="GO" id="GO:0043190">
    <property type="term" value="C:ATP-binding cassette (ABC) transporter complex"/>
    <property type="evidence" value="ECO:0007669"/>
    <property type="project" value="InterPro"/>
</dbReference>
<comment type="subcellular location">
    <subcellularLocation>
        <location evidence="1">Cell inner membrane</location>
        <topology evidence="1">Multi-pass membrane protein</topology>
    </subcellularLocation>
    <subcellularLocation>
        <location evidence="10">Cell membrane</location>
        <topology evidence="10">Multi-pass membrane protein</topology>
    </subcellularLocation>
</comment>
<evidence type="ECO:0000259" key="11">
    <source>
        <dbReference type="PROSITE" id="PS50928"/>
    </source>
</evidence>
<evidence type="ECO:0000313" key="19">
    <source>
        <dbReference type="Proteomes" id="UP000557483"/>
    </source>
</evidence>
<dbReference type="Pfam" id="PF00528">
    <property type="entry name" value="BPD_transp_1"/>
    <property type="match status" value="1"/>
</dbReference>
<evidence type="ECO:0000313" key="14">
    <source>
        <dbReference type="EMBL" id="SNU35710.1"/>
    </source>
</evidence>
<dbReference type="NCBIfam" id="TIGR01726">
    <property type="entry name" value="HEQRo_perm_3TM"/>
    <property type="match status" value="1"/>
</dbReference>
<evidence type="ECO:0000313" key="13">
    <source>
        <dbReference type="EMBL" id="QLO52519.1"/>
    </source>
</evidence>
<dbReference type="Proteomes" id="UP000510937">
    <property type="component" value="Chromosome"/>
</dbReference>
<dbReference type="Gene3D" id="1.10.3720.10">
    <property type="entry name" value="MetI-like"/>
    <property type="match status" value="1"/>
</dbReference>
<evidence type="ECO:0000313" key="18">
    <source>
        <dbReference type="Proteomes" id="UP000510937"/>
    </source>
</evidence>
<feature type="transmembrane region" description="Helical" evidence="10">
    <location>
        <begin position="68"/>
        <end position="89"/>
    </location>
</feature>
<keyword evidence="9 10" id="KW-0472">Membrane</keyword>
<dbReference type="AlphaFoldDB" id="A0A285B466"/>
<comment type="similarity">
    <text evidence="2">Belongs to the binding-protein-dependent transport system permease family. HisMQ subfamily.</text>
</comment>
<keyword evidence="8 10" id="KW-1133">Transmembrane helix</keyword>
<evidence type="ECO:0000256" key="10">
    <source>
        <dbReference type="RuleBase" id="RU363032"/>
    </source>
</evidence>
<dbReference type="Proteomes" id="UP000254571">
    <property type="component" value="Unassembled WGS sequence"/>
</dbReference>
<protein>
    <submittedName>
        <fullName evidence="12">ABC transporter permease subunit</fullName>
    </submittedName>
    <submittedName>
        <fullName evidence="15">ABC-type amino acid transport system</fullName>
    </submittedName>
    <submittedName>
        <fullName evidence="14">Amino acid ABC transporter permease</fullName>
    </submittedName>
</protein>
<gene>
    <name evidence="15" type="primary">artQ_2</name>
    <name evidence="12" type="ORF">HV064_22355</name>
    <name evidence="13" type="ORF">HV234_13825</name>
    <name evidence="14" type="ORF">KOSB73_260434</name>
    <name evidence="15" type="ORF">NCTC9149_03391</name>
</gene>
<dbReference type="EMBL" id="UGMX01000002">
    <property type="protein sequence ID" value="STW06965.1"/>
    <property type="molecule type" value="Genomic_DNA"/>
</dbReference>
<dbReference type="InterPro" id="IPR000515">
    <property type="entry name" value="MetI-like"/>
</dbReference>
<evidence type="ECO:0000256" key="2">
    <source>
        <dbReference type="ARBA" id="ARBA00010072"/>
    </source>
</evidence>